<gene>
    <name evidence="1" type="ORF">ZEAMMB73_Zm00001d053743</name>
</gene>
<dbReference type="AlphaFoldDB" id="A0A1D6QRY6"/>
<reference evidence="1" key="1">
    <citation type="submission" date="2015-12" db="EMBL/GenBank/DDBJ databases">
        <title>Update maize B73 reference genome by single molecule sequencing technologies.</title>
        <authorList>
            <consortium name="Maize Genome Sequencing Project"/>
            <person name="Ware D."/>
        </authorList>
    </citation>
    <scope>NUCLEOTIDE SEQUENCE</scope>
    <source>
        <tissue evidence="1">Seedling</tissue>
    </source>
</reference>
<accession>A0A1D6QRY6</accession>
<organism evidence="1">
    <name type="scientific">Zea mays</name>
    <name type="common">Maize</name>
    <dbReference type="NCBI Taxonomy" id="4577"/>
    <lineage>
        <taxon>Eukaryota</taxon>
        <taxon>Viridiplantae</taxon>
        <taxon>Streptophyta</taxon>
        <taxon>Embryophyta</taxon>
        <taxon>Tracheophyta</taxon>
        <taxon>Spermatophyta</taxon>
        <taxon>Magnoliopsida</taxon>
        <taxon>Liliopsida</taxon>
        <taxon>Poales</taxon>
        <taxon>Poaceae</taxon>
        <taxon>PACMAD clade</taxon>
        <taxon>Panicoideae</taxon>
        <taxon>Andropogonodae</taxon>
        <taxon>Andropogoneae</taxon>
        <taxon>Tripsacinae</taxon>
        <taxon>Zea</taxon>
    </lineage>
</organism>
<dbReference type="EMBL" id="CM000780">
    <property type="protein sequence ID" value="AQK60253.1"/>
    <property type="molecule type" value="Genomic_DNA"/>
</dbReference>
<protein>
    <submittedName>
        <fullName evidence="1">Nucleoid-associated protein chloroplastic</fullName>
    </submittedName>
</protein>
<name>A0A1D6QRY6_MAIZE</name>
<evidence type="ECO:0000313" key="1">
    <source>
        <dbReference type="EMBL" id="AQK60253.1"/>
    </source>
</evidence>
<proteinExistence type="predicted"/>
<sequence>MPCCRACSSFPIRAHRRPSGSPATSPPASFPHGHRCLVSIKPVVRPPFLQIKSISTPCLPSPSSLVGGGLASLSPSP</sequence>